<evidence type="ECO:0000313" key="2">
    <source>
        <dbReference type="Proteomes" id="UP000075359"/>
    </source>
</evidence>
<proteinExistence type="predicted"/>
<organism evidence="1 2">
    <name type="scientific">Sulfurovum riftiae</name>
    <dbReference type="NCBI Taxonomy" id="1630136"/>
    <lineage>
        <taxon>Bacteria</taxon>
        <taxon>Pseudomonadati</taxon>
        <taxon>Campylobacterota</taxon>
        <taxon>Epsilonproteobacteria</taxon>
        <taxon>Campylobacterales</taxon>
        <taxon>Sulfurovaceae</taxon>
        <taxon>Sulfurovum</taxon>
    </lineage>
</organism>
<sequence length="120" mass="14066">MQFIDQKEAKHLLREVPYEEWLVIGRMMVPKGVHMARISSLEELEWTIRPTAKTLVAMRFDNLEQWLRKSVEDSYLADKVAAVTAQDIPYVEQSKTIYEAVLERVNMLRRIADGEEVHHV</sequence>
<dbReference type="AlphaFoldDB" id="A0A151CJG2"/>
<gene>
    <name evidence="1" type="ORF">AS592_11275</name>
</gene>
<keyword evidence="2" id="KW-1185">Reference proteome</keyword>
<accession>A0A151CJG2</accession>
<reference evidence="1 2" key="1">
    <citation type="submission" date="2015-11" db="EMBL/GenBank/DDBJ databases">
        <title>Draft genome of Sulfurovum riftiae 1812E, a member of the Epsilonproteobacteria isolated from the tube of the deep-sea hydrothermal vent tubewom Riftia pachyptila.</title>
        <authorList>
            <person name="Vetriani C."/>
            <person name="Giovannelli D."/>
        </authorList>
    </citation>
    <scope>NUCLEOTIDE SEQUENCE [LARGE SCALE GENOMIC DNA]</scope>
    <source>
        <strain evidence="1 2">1812E</strain>
    </source>
</reference>
<dbReference type="RefSeq" id="WP_067328692.1">
    <property type="nucleotide sequence ID" value="NZ_LNKT01000001.1"/>
</dbReference>
<dbReference type="EMBL" id="LNKT01000001">
    <property type="protein sequence ID" value="KYJ87666.1"/>
    <property type="molecule type" value="Genomic_DNA"/>
</dbReference>
<protein>
    <submittedName>
        <fullName evidence="1">Uncharacterized protein</fullName>
    </submittedName>
</protein>
<evidence type="ECO:0000313" key="1">
    <source>
        <dbReference type="EMBL" id="KYJ87666.1"/>
    </source>
</evidence>
<name>A0A151CJG2_9BACT</name>
<dbReference type="Proteomes" id="UP000075359">
    <property type="component" value="Unassembled WGS sequence"/>
</dbReference>
<dbReference type="OrthoDB" id="6264459at2"/>
<comment type="caution">
    <text evidence="1">The sequence shown here is derived from an EMBL/GenBank/DDBJ whole genome shotgun (WGS) entry which is preliminary data.</text>
</comment>
<dbReference type="STRING" id="1630136.AS592_11275"/>